<comment type="caution">
    <text evidence="3">The sequence shown here is derived from an EMBL/GenBank/DDBJ whole genome shotgun (WGS) entry which is preliminary data.</text>
</comment>
<feature type="signal peptide" evidence="2">
    <location>
        <begin position="1"/>
        <end position="30"/>
    </location>
</feature>
<evidence type="ECO:0008006" key="5">
    <source>
        <dbReference type="Google" id="ProtNLM"/>
    </source>
</evidence>
<protein>
    <recommendedName>
        <fullName evidence="5">Chitin-binding type-4 domain-containing protein</fullName>
    </recommendedName>
</protein>
<evidence type="ECO:0000256" key="2">
    <source>
        <dbReference type="SAM" id="SignalP"/>
    </source>
</evidence>
<sequence length="240" mass="26725">MLVSTATYTTILASALVLFASSNLTPAAEAHSWMDCVNWKFHSRTNPDFSDKGGYCRGYARRYPKDLNFGTLDDASPSRHYQQAGNPNTALPCSDRRHGKDIGSDETMGDPVSSAYGGKYGEMATIRSGETLCVRWPAKNHAEGNEDNTIVQINLIKSRNSQDATQAELLRNTIARLPYKNCSRGSGTDKKPCGGCFKMPARSPGLYLLQWRWMLNPGEWYTSCADIQIEDDKRGNKRRL</sequence>
<reference evidence="3 4" key="1">
    <citation type="submission" date="2016-07" db="EMBL/GenBank/DDBJ databases">
        <title>Pervasive Adenine N6-methylation of Active Genes in Fungi.</title>
        <authorList>
            <consortium name="DOE Joint Genome Institute"/>
            <person name="Mondo S.J."/>
            <person name="Dannebaum R.O."/>
            <person name="Kuo R.C."/>
            <person name="Labutti K."/>
            <person name="Haridas S."/>
            <person name="Kuo A."/>
            <person name="Salamov A."/>
            <person name="Ahrendt S.R."/>
            <person name="Lipzen A."/>
            <person name="Sullivan W."/>
            <person name="Andreopoulos W.B."/>
            <person name="Clum A."/>
            <person name="Lindquist E."/>
            <person name="Daum C."/>
            <person name="Ramamoorthy G.K."/>
            <person name="Gryganskyi A."/>
            <person name="Culley D."/>
            <person name="Magnuson J.K."/>
            <person name="James T.Y."/>
            <person name="O'Malley M.A."/>
            <person name="Stajich J.E."/>
            <person name="Spatafora J.W."/>
            <person name="Visel A."/>
            <person name="Grigoriev I.V."/>
        </authorList>
    </citation>
    <scope>NUCLEOTIDE SEQUENCE [LARGE SCALE GENOMIC DNA]</scope>
    <source>
        <strain evidence="3 4">NRRL 3116</strain>
    </source>
</reference>
<evidence type="ECO:0000313" key="4">
    <source>
        <dbReference type="Proteomes" id="UP000193648"/>
    </source>
</evidence>
<feature type="region of interest" description="Disordered" evidence="1">
    <location>
        <begin position="74"/>
        <end position="111"/>
    </location>
</feature>
<dbReference type="Proteomes" id="UP000193648">
    <property type="component" value="Unassembled WGS sequence"/>
</dbReference>
<evidence type="ECO:0000256" key="1">
    <source>
        <dbReference type="SAM" id="MobiDB-lite"/>
    </source>
</evidence>
<dbReference type="PANTHER" id="PTHR35559:SF1">
    <property type="entry name" value="CHITIN-BINDING TYPE-4 DOMAIN-CONTAINING PROTEIN"/>
    <property type="match status" value="1"/>
</dbReference>
<feature type="compositionally biased region" description="Polar residues" evidence="1">
    <location>
        <begin position="79"/>
        <end position="91"/>
    </location>
</feature>
<dbReference type="AlphaFoldDB" id="A0A1Y2GPV1"/>
<feature type="compositionally biased region" description="Basic and acidic residues" evidence="1">
    <location>
        <begin position="94"/>
        <end position="103"/>
    </location>
</feature>
<dbReference type="GeneID" id="33568380"/>
<evidence type="ECO:0000313" key="3">
    <source>
        <dbReference type="EMBL" id="ORZ16707.1"/>
    </source>
</evidence>
<dbReference type="EMBL" id="MCFF01000017">
    <property type="protein sequence ID" value="ORZ16707.1"/>
    <property type="molecule type" value="Genomic_DNA"/>
</dbReference>
<gene>
    <name evidence="3" type="ORF">BCR41DRAFT_370495</name>
</gene>
<feature type="chain" id="PRO_5013345139" description="Chitin-binding type-4 domain-containing protein" evidence="2">
    <location>
        <begin position="31"/>
        <end position="240"/>
    </location>
</feature>
<organism evidence="3 4">
    <name type="scientific">Lobosporangium transversale</name>
    <dbReference type="NCBI Taxonomy" id="64571"/>
    <lineage>
        <taxon>Eukaryota</taxon>
        <taxon>Fungi</taxon>
        <taxon>Fungi incertae sedis</taxon>
        <taxon>Mucoromycota</taxon>
        <taxon>Mortierellomycotina</taxon>
        <taxon>Mortierellomycetes</taxon>
        <taxon>Mortierellales</taxon>
        <taxon>Mortierellaceae</taxon>
        <taxon>Lobosporangium</taxon>
    </lineage>
</organism>
<proteinExistence type="predicted"/>
<name>A0A1Y2GPV1_9FUNG</name>
<dbReference type="OrthoDB" id="20029at2759"/>
<dbReference type="PANTHER" id="PTHR35559">
    <property type="entry name" value="CHITIN-BINDING TYPE-4 DOMAIN-CONTAINING PROTEIN"/>
    <property type="match status" value="1"/>
</dbReference>
<keyword evidence="2" id="KW-0732">Signal</keyword>
<dbReference type="InParanoid" id="A0A1Y2GPV1"/>
<accession>A0A1Y2GPV1</accession>
<keyword evidence="4" id="KW-1185">Reference proteome</keyword>
<dbReference type="RefSeq" id="XP_021881642.1">
    <property type="nucleotide sequence ID" value="XM_022026537.1"/>
</dbReference>